<proteinExistence type="predicted"/>
<evidence type="ECO:0000313" key="3">
    <source>
        <dbReference type="Proteomes" id="UP001556170"/>
    </source>
</evidence>
<protein>
    <submittedName>
        <fullName evidence="2">Uncharacterized protein</fullName>
    </submittedName>
</protein>
<sequence>MATKVNNVKRKAPSKAPVQPAKKKASTGDAVSESFKYLKRHTALRQIVNETRLDLAELQAWSDAEGMRINFHYCLKEFGRTIPDEGHVYFPVPIIAGVVARIFVQNNLDADGTLKKVAESGNAMLAELEPSDAMRAYIAVMEKVGVVILEAVYDGKLRLYDYIGIPVDVTYHRMAYEEKMAATVPGESPKERRERIKARKTELIASGVIPWLQTLAAEEGLSVSGVKKLLR</sequence>
<dbReference type="EMBL" id="JBFOHL010000009">
    <property type="protein sequence ID" value="MEW9624695.1"/>
    <property type="molecule type" value="Genomic_DNA"/>
</dbReference>
<evidence type="ECO:0000313" key="2">
    <source>
        <dbReference type="EMBL" id="MEW9624695.1"/>
    </source>
</evidence>
<evidence type="ECO:0000256" key="1">
    <source>
        <dbReference type="SAM" id="MobiDB-lite"/>
    </source>
</evidence>
<gene>
    <name evidence="2" type="ORF">ABQJ56_10680</name>
</gene>
<dbReference type="RefSeq" id="WP_367845007.1">
    <property type="nucleotide sequence ID" value="NZ_JBFOHL010000009.1"/>
</dbReference>
<accession>A0ABV3QQ01</accession>
<keyword evidence="3" id="KW-1185">Reference proteome</keyword>
<reference evidence="2 3" key="1">
    <citation type="submission" date="2024-06" db="EMBL/GenBank/DDBJ databases">
        <authorList>
            <person name="Woo H."/>
        </authorList>
    </citation>
    <scope>NUCLEOTIDE SEQUENCE [LARGE SCALE GENOMIC DNA]</scope>
    <source>
        <strain evidence="2 3">S2-g</strain>
    </source>
</reference>
<dbReference type="Proteomes" id="UP001556170">
    <property type="component" value="Unassembled WGS sequence"/>
</dbReference>
<name>A0ABV3QQ01_9GAMM</name>
<feature type="region of interest" description="Disordered" evidence="1">
    <location>
        <begin position="1"/>
        <end position="27"/>
    </location>
</feature>
<organism evidence="2 3">
    <name type="scientific">Rhodanobacter geophilus</name>
    <dbReference type="NCBI Taxonomy" id="3162488"/>
    <lineage>
        <taxon>Bacteria</taxon>
        <taxon>Pseudomonadati</taxon>
        <taxon>Pseudomonadota</taxon>
        <taxon>Gammaproteobacteria</taxon>
        <taxon>Lysobacterales</taxon>
        <taxon>Rhodanobacteraceae</taxon>
        <taxon>Rhodanobacter</taxon>
    </lineage>
</organism>
<comment type="caution">
    <text evidence="2">The sequence shown here is derived from an EMBL/GenBank/DDBJ whole genome shotgun (WGS) entry which is preliminary data.</text>
</comment>